<dbReference type="AlphaFoldDB" id="A0A4Y8VCF6"/>
<evidence type="ECO:0000256" key="4">
    <source>
        <dbReference type="ARBA" id="ARBA00022857"/>
    </source>
</evidence>
<dbReference type="Proteomes" id="UP000297872">
    <property type="component" value="Unassembled WGS sequence"/>
</dbReference>
<protein>
    <submittedName>
        <fullName evidence="7">NAD(P)/FAD-dependent oxidoreductase</fullName>
    </submittedName>
</protein>
<keyword evidence="8" id="KW-1185">Reference proteome</keyword>
<dbReference type="InterPro" id="IPR036188">
    <property type="entry name" value="FAD/NAD-bd_sf"/>
</dbReference>
<keyword evidence="4" id="KW-0521">NADP</keyword>
<evidence type="ECO:0000256" key="3">
    <source>
        <dbReference type="ARBA" id="ARBA00022827"/>
    </source>
</evidence>
<keyword evidence="5" id="KW-0520">NAD</keyword>
<reference evidence="7 8" key="1">
    <citation type="submission" date="2019-02" db="EMBL/GenBank/DDBJ databases">
        <title>Draft Genome Sequence of the Prevotella sp. BCRC 81118, Isolated from Human Feces.</title>
        <authorList>
            <person name="Huang C.-H."/>
        </authorList>
    </citation>
    <scope>NUCLEOTIDE SEQUENCE [LARGE SCALE GENOMIC DNA]</scope>
    <source>
        <strain evidence="7 8">BCRC 81118</strain>
    </source>
</reference>
<keyword evidence="3" id="KW-0274">FAD</keyword>
<dbReference type="EMBL" id="SGVY01000031">
    <property type="protein sequence ID" value="TFH78371.1"/>
    <property type="molecule type" value="Genomic_DNA"/>
</dbReference>
<dbReference type="PANTHER" id="PTHR46091">
    <property type="entry name" value="BLR7054 PROTEIN"/>
    <property type="match status" value="1"/>
</dbReference>
<dbReference type="Gene3D" id="3.50.50.60">
    <property type="entry name" value="FAD/NAD(P)-binding domain"/>
    <property type="match status" value="2"/>
</dbReference>
<dbReference type="Pfam" id="PF01593">
    <property type="entry name" value="Amino_oxidase"/>
    <property type="match status" value="1"/>
</dbReference>
<comment type="caution">
    <text evidence="7">The sequence shown here is derived from an EMBL/GenBank/DDBJ whole genome shotgun (WGS) entry which is preliminary data.</text>
</comment>
<evidence type="ECO:0000313" key="7">
    <source>
        <dbReference type="EMBL" id="TFH78371.1"/>
    </source>
</evidence>
<dbReference type="InterPro" id="IPR052206">
    <property type="entry name" value="Retinol_saturase"/>
</dbReference>
<gene>
    <name evidence="7" type="ORF">EXN75_11375</name>
</gene>
<proteinExistence type="predicted"/>
<dbReference type="PANTHER" id="PTHR46091:SF3">
    <property type="entry name" value="AMINE OXIDASE DOMAIN-CONTAINING PROTEIN"/>
    <property type="match status" value="1"/>
</dbReference>
<sequence>MKTAIIIGGGLGGLFTGAILAKEGLRVTVLEKNATAGGGLQSFHRFGESFDTGMHVIGGMQPGGNIYRICEYLGILDQVKIKDVDADCTDCLYFAEDQQTYQLQKGKEGFINSLSAYFPEERENLQRYVDAVFAISDSIDLFHLRPTTDFLQVHTDVFLMAADAFVAKYIQNPKLRSIVSYMNPLYGGRQDETPAFVHAIISTLYIQGTSRFVGGSQHFAQLLVSVIEQAGGKVLTHTEVEWVEVNNRHVEYVRTRQGEIFQGDYFISAIHPCTLLKRMPEKAFPKAYRERLNQIPNSYSAFSVYIKLKPDCFPYINHSEYYMTRYDEIWKFGEQHDTWPLGFLLMTPPDENQGKYSSKVLITAPMLYDEVKKWEQTTVGHRGEEYETWKAQKAQQLLSHVEEIHPGFGECIDRTITASPLTIRDFYGVKDGAMSGFSKDYKNIALSQVPVVTKVDNLLLTGQNNNLHGFCGVPLTAINTAEAILGRNSILHKINEIGKNEN</sequence>
<accession>A0A4Y8VCF6</accession>
<organism evidence="7 8">
    <name type="scientific">Segatella hominis</name>
    <dbReference type="NCBI Taxonomy" id="2518605"/>
    <lineage>
        <taxon>Bacteria</taxon>
        <taxon>Pseudomonadati</taxon>
        <taxon>Bacteroidota</taxon>
        <taxon>Bacteroidia</taxon>
        <taxon>Bacteroidales</taxon>
        <taxon>Prevotellaceae</taxon>
        <taxon>Segatella</taxon>
    </lineage>
</organism>
<feature type="domain" description="Amine oxidase" evidence="6">
    <location>
        <begin position="11"/>
        <end position="412"/>
    </location>
</feature>
<evidence type="ECO:0000313" key="8">
    <source>
        <dbReference type="Proteomes" id="UP000297872"/>
    </source>
</evidence>
<dbReference type="OrthoDB" id="9789960at2"/>
<dbReference type="GeneID" id="302995878"/>
<dbReference type="RefSeq" id="WP_134843909.1">
    <property type="nucleotide sequence ID" value="NZ_SGVY01000031.1"/>
</dbReference>
<dbReference type="InterPro" id="IPR002937">
    <property type="entry name" value="Amino_oxidase"/>
</dbReference>
<keyword evidence="2" id="KW-0732">Signal</keyword>
<name>A0A4Y8VCF6_9BACT</name>
<keyword evidence="1" id="KW-0285">Flavoprotein</keyword>
<evidence type="ECO:0000256" key="5">
    <source>
        <dbReference type="ARBA" id="ARBA00023027"/>
    </source>
</evidence>
<evidence type="ECO:0000256" key="2">
    <source>
        <dbReference type="ARBA" id="ARBA00022729"/>
    </source>
</evidence>
<evidence type="ECO:0000256" key="1">
    <source>
        <dbReference type="ARBA" id="ARBA00022630"/>
    </source>
</evidence>
<dbReference type="GO" id="GO:0016491">
    <property type="term" value="F:oxidoreductase activity"/>
    <property type="evidence" value="ECO:0007669"/>
    <property type="project" value="InterPro"/>
</dbReference>
<evidence type="ECO:0000259" key="6">
    <source>
        <dbReference type="Pfam" id="PF01593"/>
    </source>
</evidence>
<dbReference type="SUPFAM" id="SSF51905">
    <property type="entry name" value="FAD/NAD(P)-binding domain"/>
    <property type="match status" value="1"/>
</dbReference>